<feature type="region of interest" description="Disordered" evidence="2">
    <location>
        <begin position="56"/>
        <end position="91"/>
    </location>
</feature>
<dbReference type="OrthoDB" id="3797393at2759"/>
<feature type="coiled-coil region" evidence="1">
    <location>
        <begin position="493"/>
        <end position="527"/>
    </location>
</feature>
<keyword evidence="4" id="KW-1185">Reference proteome</keyword>
<evidence type="ECO:0000256" key="2">
    <source>
        <dbReference type="SAM" id="MobiDB-lite"/>
    </source>
</evidence>
<protein>
    <submittedName>
        <fullName evidence="3">Uncharacterized protein</fullName>
    </submittedName>
</protein>
<sequence>MVSLSSRNQAALARSDDEAGTQLYSTTETCWKYKKTSQQPKPAEALSLTVAARAGFHGMDGSDQDGSGTHMRGQRPRTESRDDEDGRALGARQSSMTFVSRALLPDCILTNIRLDEDAEVADDQSETKSTEPHHGTFLPLHPAEIRVEANKARLPTTDYLFRAKRSLFSLIDGIYDQEVLDGGKGTEANDHVSWRTSLWGLFASIPESILYSSIDGTLPKRHLFHRDPAICKYYEPDDDKEEHDQHEWLLQRENPKAPAIYNRYYVDDEGNAPSPAEYMQIVEALHQYVSGENFEQAYEIDGVFHKQKTTMEQLRKHGHGHLEGKEIRLRVVHIWCAAIEKMCNVIPQDRWTKPCPVPSTYTGYTIMMSERPDQYTRKISTSWLCLLIEATFKVVLPNATYQFHLYTVCWLASPSEVERAEQAITRCSNSSIVYGGFNIVSTGQCSSSKMANFHPDEREEAWAQLMAWRLEHTAYRENAAKEAWRYDGGIPTIDELEAEYLQTLQDLDNFTEEMKKLETKAKEEFKNVLKDIHAVDVSDFLALLEAIE</sequence>
<evidence type="ECO:0000313" key="4">
    <source>
        <dbReference type="Proteomes" id="UP000800035"/>
    </source>
</evidence>
<organism evidence="3 4">
    <name type="scientific">Byssothecium circinans</name>
    <dbReference type="NCBI Taxonomy" id="147558"/>
    <lineage>
        <taxon>Eukaryota</taxon>
        <taxon>Fungi</taxon>
        <taxon>Dikarya</taxon>
        <taxon>Ascomycota</taxon>
        <taxon>Pezizomycotina</taxon>
        <taxon>Dothideomycetes</taxon>
        <taxon>Pleosporomycetidae</taxon>
        <taxon>Pleosporales</taxon>
        <taxon>Massarineae</taxon>
        <taxon>Massarinaceae</taxon>
        <taxon>Byssothecium</taxon>
    </lineage>
</organism>
<keyword evidence="1" id="KW-0175">Coiled coil</keyword>
<accession>A0A6A5TY02</accession>
<gene>
    <name evidence="3" type="ORF">CC80DRAFT_564292</name>
</gene>
<dbReference type="EMBL" id="ML976994">
    <property type="protein sequence ID" value="KAF1955566.1"/>
    <property type="molecule type" value="Genomic_DNA"/>
</dbReference>
<reference evidence="3" key="1">
    <citation type="journal article" date="2020" name="Stud. Mycol.">
        <title>101 Dothideomycetes genomes: a test case for predicting lifestyles and emergence of pathogens.</title>
        <authorList>
            <person name="Haridas S."/>
            <person name="Albert R."/>
            <person name="Binder M."/>
            <person name="Bloem J."/>
            <person name="Labutti K."/>
            <person name="Salamov A."/>
            <person name="Andreopoulos B."/>
            <person name="Baker S."/>
            <person name="Barry K."/>
            <person name="Bills G."/>
            <person name="Bluhm B."/>
            <person name="Cannon C."/>
            <person name="Castanera R."/>
            <person name="Culley D."/>
            <person name="Daum C."/>
            <person name="Ezra D."/>
            <person name="Gonzalez J."/>
            <person name="Henrissat B."/>
            <person name="Kuo A."/>
            <person name="Liang C."/>
            <person name="Lipzen A."/>
            <person name="Lutzoni F."/>
            <person name="Magnuson J."/>
            <person name="Mondo S."/>
            <person name="Nolan M."/>
            <person name="Ohm R."/>
            <person name="Pangilinan J."/>
            <person name="Park H.-J."/>
            <person name="Ramirez L."/>
            <person name="Alfaro M."/>
            <person name="Sun H."/>
            <person name="Tritt A."/>
            <person name="Yoshinaga Y."/>
            <person name="Zwiers L.-H."/>
            <person name="Turgeon B."/>
            <person name="Goodwin S."/>
            <person name="Spatafora J."/>
            <person name="Crous P."/>
            <person name="Grigoriev I."/>
        </authorList>
    </citation>
    <scope>NUCLEOTIDE SEQUENCE</scope>
    <source>
        <strain evidence="3">CBS 675.92</strain>
    </source>
</reference>
<evidence type="ECO:0000256" key="1">
    <source>
        <dbReference type="SAM" id="Coils"/>
    </source>
</evidence>
<proteinExistence type="predicted"/>
<dbReference type="Proteomes" id="UP000800035">
    <property type="component" value="Unassembled WGS sequence"/>
</dbReference>
<dbReference type="AlphaFoldDB" id="A0A6A5TY02"/>
<name>A0A6A5TY02_9PLEO</name>
<evidence type="ECO:0000313" key="3">
    <source>
        <dbReference type="EMBL" id="KAF1955566.1"/>
    </source>
</evidence>
<feature type="compositionally biased region" description="Basic and acidic residues" evidence="2">
    <location>
        <begin position="76"/>
        <end position="87"/>
    </location>
</feature>